<feature type="compositionally biased region" description="Low complexity" evidence="1">
    <location>
        <begin position="11"/>
        <end position="21"/>
    </location>
</feature>
<accession>A0ABW2TP23</accession>
<dbReference type="EMBL" id="JBHTEY010000004">
    <property type="protein sequence ID" value="MFC7615547.1"/>
    <property type="molecule type" value="Genomic_DNA"/>
</dbReference>
<feature type="region of interest" description="Disordered" evidence="1">
    <location>
        <begin position="147"/>
        <end position="166"/>
    </location>
</feature>
<proteinExistence type="predicted"/>
<reference evidence="3" key="1">
    <citation type="journal article" date="2019" name="Int. J. Syst. Evol. Microbiol.">
        <title>The Global Catalogue of Microorganisms (GCM) 10K type strain sequencing project: providing services to taxonomists for standard genome sequencing and annotation.</title>
        <authorList>
            <consortium name="The Broad Institute Genomics Platform"/>
            <consortium name="The Broad Institute Genome Sequencing Center for Infectious Disease"/>
            <person name="Wu L."/>
            <person name="Ma J."/>
        </authorList>
    </citation>
    <scope>NUCLEOTIDE SEQUENCE [LARGE SCALE GENOMIC DNA]</scope>
    <source>
        <strain evidence="3">JCM 17695</strain>
    </source>
</reference>
<comment type="caution">
    <text evidence="2">The sequence shown here is derived from an EMBL/GenBank/DDBJ whole genome shotgun (WGS) entry which is preliminary data.</text>
</comment>
<protein>
    <submittedName>
        <fullName evidence="2">Uncharacterized protein</fullName>
    </submittedName>
</protein>
<dbReference type="Proteomes" id="UP001596512">
    <property type="component" value="Unassembled WGS sequence"/>
</dbReference>
<keyword evidence="3" id="KW-1185">Reference proteome</keyword>
<feature type="region of interest" description="Disordered" evidence="1">
    <location>
        <begin position="1"/>
        <end position="21"/>
    </location>
</feature>
<evidence type="ECO:0000256" key="1">
    <source>
        <dbReference type="SAM" id="MobiDB-lite"/>
    </source>
</evidence>
<gene>
    <name evidence="2" type="ORF">ACFQV2_20630</name>
</gene>
<evidence type="ECO:0000313" key="3">
    <source>
        <dbReference type="Proteomes" id="UP001596512"/>
    </source>
</evidence>
<name>A0ABW2TP23_9PSEU</name>
<sequence length="166" mass="17756">MAQHGRGQGQVAPPAVGEACAAGGGVERGALVPQDARHRVLGVVVAQRAEQRGRVQVEGGGEPVGRVGQVRRSTEPLGEPAHRPRPQRARREGFERHRVGVGPAAGSAVDHLAPPVRRAAREDEHPDAGARRVQQVVHEPLLVLGVVDHQQRAGQPEPAQRRDRAR</sequence>
<feature type="region of interest" description="Disordered" evidence="1">
    <location>
        <begin position="54"/>
        <end position="94"/>
    </location>
</feature>
<organism evidence="2 3">
    <name type="scientific">Actinokineospora soli</name>
    <dbReference type="NCBI Taxonomy" id="1048753"/>
    <lineage>
        <taxon>Bacteria</taxon>
        <taxon>Bacillati</taxon>
        <taxon>Actinomycetota</taxon>
        <taxon>Actinomycetes</taxon>
        <taxon>Pseudonocardiales</taxon>
        <taxon>Pseudonocardiaceae</taxon>
        <taxon>Actinokineospora</taxon>
    </lineage>
</organism>
<evidence type="ECO:0000313" key="2">
    <source>
        <dbReference type="EMBL" id="MFC7615547.1"/>
    </source>
</evidence>